<dbReference type="EMBL" id="FNWQ01000005">
    <property type="protein sequence ID" value="SEH40689.1"/>
    <property type="molecule type" value="Genomic_DNA"/>
</dbReference>
<dbReference type="STRING" id="680127.SAMN05421593_3815"/>
<evidence type="ECO:0000313" key="2">
    <source>
        <dbReference type="Proteomes" id="UP000198561"/>
    </source>
</evidence>
<organism evidence="1 2">
    <name type="scientific">Chryseobacterium culicis</name>
    <dbReference type="NCBI Taxonomy" id="680127"/>
    <lineage>
        <taxon>Bacteria</taxon>
        <taxon>Pseudomonadati</taxon>
        <taxon>Bacteroidota</taxon>
        <taxon>Flavobacteriia</taxon>
        <taxon>Flavobacteriales</taxon>
        <taxon>Weeksellaceae</taxon>
        <taxon>Chryseobacterium group</taxon>
        <taxon>Chryseobacterium</taxon>
    </lineage>
</organism>
<sequence>MISMLISLMGCKAGNEYKAKSGSGITPACFGDPFFEKKYLPENITFLNILFHPDEDVYDNGMIRILHWKQCFSRLFFIEQNSEFLLCLDCQCKTGGNGRFEDTWMKLNLPSRHWLYSFLFTELFNNPEMPSGMAFEASFNRIIPDNAKRKKPGKIISEKINRGWISVKRFTDHVLKNISLITSYKFTCIKLLISILSAVKQPFLTGKDSLIFR</sequence>
<evidence type="ECO:0000313" key="1">
    <source>
        <dbReference type="EMBL" id="SEH40689.1"/>
    </source>
</evidence>
<dbReference type="Proteomes" id="UP000198561">
    <property type="component" value="Unassembled WGS sequence"/>
</dbReference>
<reference evidence="1 2" key="1">
    <citation type="submission" date="2016-10" db="EMBL/GenBank/DDBJ databases">
        <authorList>
            <person name="de Groot N.N."/>
        </authorList>
    </citation>
    <scope>NUCLEOTIDE SEQUENCE [LARGE SCALE GENOMIC DNA]</scope>
    <source>
        <strain evidence="1 2">DSM 23031</strain>
    </source>
</reference>
<accession>A0A1H6I2J8</accession>
<proteinExistence type="predicted"/>
<gene>
    <name evidence="1" type="ORF">SAMN05421593_3815</name>
</gene>
<protein>
    <submittedName>
        <fullName evidence="1">Uncharacterized protein</fullName>
    </submittedName>
</protein>
<dbReference type="AlphaFoldDB" id="A0A1H6I2J8"/>
<name>A0A1H6I2J8_CHRCI</name>